<dbReference type="AlphaFoldDB" id="A0A0S3RJJ0"/>
<organism evidence="1 2">
    <name type="scientific">Vigna angularis var. angularis</name>
    <dbReference type="NCBI Taxonomy" id="157739"/>
    <lineage>
        <taxon>Eukaryota</taxon>
        <taxon>Viridiplantae</taxon>
        <taxon>Streptophyta</taxon>
        <taxon>Embryophyta</taxon>
        <taxon>Tracheophyta</taxon>
        <taxon>Spermatophyta</taxon>
        <taxon>Magnoliopsida</taxon>
        <taxon>eudicotyledons</taxon>
        <taxon>Gunneridae</taxon>
        <taxon>Pentapetalae</taxon>
        <taxon>rosids</taxon>
        <taxon>fabids</taxon>
        <taxon>Fabales</taxon>
        <taxon>Fabaceae</taxon>
        <taxon>Papilionoideae</taxon>
        <taxon>50 kb inversion clade</taxon>
        <taxon>NPAAA clade</taxon>
        <taxon>indigoferoid/millettioid clade</taxon>
        <taxon>Phaseoleae</taxon>
        <taxon>Vigna</taxon>
    </lineage>
</organism>
<name>A0A0S3RJJ0_PHAAN</name>
<evidence type="ECO:0000313" key="2">
    <source>
        <dbReference type="Proteomes" id="UP000291084"/>
    </source>
</evidence>
<keyword evidence="2" id="KW-1185">Reference proteome</keyword>
<reference evidence="1 2" key="1">
    <citation type="journal article" date="2015" name="Sci. Rep.">
        <title>The power of single molecule real-time sequencing technology in the de novo assembly of a eukaryotic genome.</title>
        <authorList>
            <person name="Sakai H."/>
            <person name="Naito K."/>
            <person name="Ogiso-Tanaka E."/>
            <person name="Takahashi Y."/>
            <person name="Iseki K."/>
            <person name="Muto C."/>
            <person name="Satou K."/>
            <person name="Teruya K."/>
            <person name="Shiroma A."/>
            <person name="Shimoji M."/>
            <person name="Hirano T."/>
            <person name="Itoh T."/>
            <person name="Kaga A."/>
            <person name="Tomooka N."/>
        </authorList>
    </citation>
    <scope>NUCLEOTIDE SEQUENCE [LARGE SCALE GENOMIC DNA]</scope>
    <source>
        <strain evidence="2">cv. Shumari</strain>
    </source>
</reference>
<gene>
    <name evidence="1" type="primary">Vigan.03G037100</name>
    <name evidence="1" type="ORF">VIGAN_03037100</name>
</gene>
<sequence>MTPSSAITCSSSSLPSNFDSLCFSWIQRICSGLHFIEYWDRVGCLGCFNDKDVFAVPSIKVSKLNSAFLTFLNSSSLKLWSQSWFSSRF</sequence>
<dbReference type="Proteomes" id="UP000291084">
    <property type="component" value="Chromosome 3"/>
</dbReference>
<dbReference type="EMBL" id="AP015036">
    <property type="protein sequence ID" value="BAT80771.1"/>
    <property type="molecule type" value="Genomic_DNA"/>
</dbReference>
<evidence type="ECO:0000313" key="1">
    <source>
        <dbReference type="EMBL" id="BAT80771.1"/>
    </source>
</evidence>
<protein>
    <submittedName>
        <fullName evidence="1">Uncharacterized protein</fullName>
    </submittedName>
</protein>
<proteinExistence type="predicted"/>
<accession>A0A0S3RJJ0</accession>